<evidence type="ECO:0000256" key="4">
    <source>
        <dbReference type="PROSITE-ProRule" id="PRU00723"/>
    </source>
</evidence>
<feature type="compositionally biased region" description="Basic and acidic residues" evidence="5">
    <location>
        <begin position="577"/>
        <end position="591"/>
    </location>
</feature>
<dbReference type="InterPro" id="IPR019496">
    <property type="entry name" value="NUFIP1_cons_dom"/>
</dbReference>
<feature type="compositionally biased region" description="Low complexity" evidence="5">
    <location>
        <begin position="469"/>
        <end position="480"/>
    </location>
</feature>
<dbReference type="Gene3D" id="3.30.1370.210">
    <property type="match status" value="1"/>
</dbReference>
<dbReference type="SMART" id="SM00356">
    <property type="entry name" value="ZnF_C3H1"/>
    <property type="match status" value="1"/>
</dbReference>
<evidence type="ECO:0000313" key="7">
    <source>
        <dbReference type="EMBL" id="KAF1999401.1"/>
    </source>
</evidence>
<gene>
    <name evidence="7" type="ORF">P154DRAFT_523408</name>
</gene>
<organism evidence="7 8">
    <name type="scientific">Amniculicola lignicola CBS 123094</name>
    <dbReference type="NCBI Taxonomy" id="1392246"/>
    <lineage>
        <taxon>Eukaryota</taxon>
        <taxon>Fungi</taxon>
        <taxon>Dikarya</taxon>
        <taxon>Ascomycota</taxon>
        <taxon>Pezizomycotina</taxon>
        <taxon>Dothideomycetes</taxon>
        <taxon>Pleosporomycetidae</taxon>
        <taxon>Pleosporales</taxon>
        <taxon>Amniculicolaceae</taxon>
        <taxon>Amniculicola</taxon>
    </lineage>
</organism>
<feature type="compositionally biased region" description="Polar residues" evidence="5">
    <location>
        <begin position="599"/>
        <end position="608"/>
    </location>
</feature>
<dbReference type="PANTHER" id="PTHR13309:SF0">
    <property type="entry name" value="FMR1-INTERACTING PROTEIN NUFIP1"/>
    <property type="match status" value="1"/>
</dbReference>
<dbReference type="Proteomes" id="UP000799779">
    <property type="component" value="Unassembled WGS sequence"/>
</dbReference>
<feature type="compositionally biased region" description="Acidic residues" evidence="5">
    <location>
        <begin position="297"/>
        <end position="307"/>
    </location>
</feature>
<accession>A0A6A5WGW8</accession>
<dbReference type="GO" id="GO:0005634">
    <property type="term" value="C:nucleus"/>
    <property type="evidence" value="ECO:0007669"/>
    <property type="project" value="TreeGrafter"/>
</dbReference>
<evidence type="ECO:0000256" key="3">
    <source>
        <dbReference type="ARBA" id="ARBA00022833"/>
    </source>
</evidence>
<dbReference type="GO" id="GO:0003723">
    <property type="term" value="F:RNA binding"/>
    <property type="evidence" value="ECO:0007669"/>
    <property type="project" value="InterPro"/>
</dbReference>
<evidence type="ECO:0000313" key="8">
    <source>
        <dbReference type="Proteomes" id="UP000799779"/>
    </source>
</evidence>
<evidence type="ECO:0000256" key="1">
    <source>
        <dbReference type="ARBA" id="ARBA00022723"/>
    </source>
</evidence>
<evidence type="ECO:0000256" key="2">
    <source>
        <dbReference type="ARBA" id="ARBA00022771"/>
    </source>
</evidence>
<dbReference type="EMBL" id="ML977596">
    <property type="protein sequence ID" value="KAF1999401.1"/>
    <property type="molecule type" value="Genomic_DNA"/>
</dbReference>
<feature type="compositionally biased region" description="Polar residues" evidence="5">
    <location>
        <begin position="203"/>
        <end position="216"/>
    </location>
</feature>
<dbReference type="InterPro" id="IPR036855">
    <property type="entry name" value="Znf_CCCH_sf"/>
</dbReference>
<dbReference type="SUPFAM" id="SSF90229">
    <property type="entry name" value="CCCH zinc finger"/>
    <property type="match status" value="1"/>
</dbReference>
<feature type="zinc finger region" description="C3H1-type" evidence="4">
    <location>
        <begin position="615"/>
        <end position="643"/>
    </location>
</feature>
<keyword evidence="1 4" id="KW-0479">Metal-binding</keyword>
<evidence type="ECO:0000256" key="5">
    <source>
        <dbReference type="SAM" id="MobiDB-lite"/>
    </source>
</evidence>
<dbReference type="OrthoDB" id="273070at2759"/>
<dbReference type="GO" id="GO:0008270">
    <property type="term" value="F:zinc ion binding"/>
    <property type="evidence" value="ECO:0007669"/>
    <property type="project" value="UniProtKB-KW"/>
</dbReference>
<dbReference type="PANTHER" id="PTHR13309">
    <property type="entry name" value="NUCLEAR FRAGILE X MENTAL RETARDATION PROTEIN INTERACTING PROTEIN 1"/>
    <property type="match status" value="1"/>
</dbReference>
<feature type="compositionally biased region" description="Polar residues" evidence="5">
    <location>
        <begin position="176"/>
        <end position="189"/>
    </location>
</feature>
<feature type="compositionally biased region" description="Polar residues" evidence="5">
    <location>
        <begin position="144"/>
        <end position="161"/>
    </location>
</feature>
<evidence type="ECO:0000259" key="6">
    <source>
        <dbReference type="PROSITE" id="PS50103"/>
    </source>
</evidence>
<feature type="region of interest" description="Disordered" evidence="5">
    <location>
        <begin position="405"/>
        <end position="615"/>
    </location>
</feature>
<dbReference type="PROSITE" id="PS50103">
    <property type="entry name" value="ZF_C3H1"/>
    <property type="match status" value="1"/>
</dbReference>
<dbReference type="Pfam" id="PF10453">
    <property type="entry name" value="NUFIP1"/>
    <property type="match status" value="1"/>
</dbReference>
<keyword evidence="2 4" id="KW-0863">Zinc-finger</keyword>
<dbReference type="Pfam" id="PF00642">
    <property type="entry name" value="zf-CCCH"/>
    <property type="match status" value="1"/>
</dbReference>
<name>A0A6A5WGW8_9PLEO</name>
<keyword evidence="3 4" id="KW-0862">Zinc</keyword>
<feature type="compositionally biased region" description="Low complexity" evidence="5">
    <location>
        <begin position="102"/>
        <end position="121"/>
    </location>
</feature>
<feature type="compositionally biased region" description="Acidic residues" evidence="5">
    <location>
        <begin position="481"/>
        <end position="491"/>
    </location>
</feature>
<dbReference type="InterPro" id="IPR039136">
    <property type="entry name" value="NUFIP1-like"/>
</dbReference>
<feature type="region of interest" description="Disordered" evidence="5">
    <location>
        <begin position="1"/>
        <end position="163"/>
    </location>
</feature>
<feature type="compositionally biased region" description="Pro residues" evidence="5">
    <location>
        <begin position="22"/>
        <end position="31"/>
    </location>
</feature>
<sequence length="681" mass="74789">MPPQPAQIILSKSSPRMTSFRFPPPPPPPPKAAASDDAPQYASNQRGGFDNGRGGRGRGQRGRGWLGRGGNASRGGYSQERANERPQYDGGSRGGFPTSTRGGYQQQGYAQGQSYPQQQQQFPPLHNAYSIPPLPVGAHMNPNLIPQSQAGGANQWQQPASQAGLVHAMSTLSSHGAVPSISSFTNHMTSPPQPPQIAQSSSYGANQPYPSSQGNGNKRKRNERASGPHRNQASPPAETKQAKQKPPRAKAAPPPAVPSFGFSVPAPKAPAPPSRYAKPNSKKPKVNLGFNIKQESDNESSNEEDIDEEAAYRNQFKGIPGLVFEHKGEMISIQTPEEMEAWVKDRRKQYPTQKRIVQKAAKSLRLRKRELRFLQNFTPGNRKGVSSTKEADHMVVDEIPVTRELNAAQQVMNPPDPTDLHPSLDTSLKKVERQIGTTRPAPASRAGSLKKPAVDLGLGYSSDSDDESSVLSDSSVVSSSEDSDDDSDSGPEEQSVRTKHEICVKEELDAKQESDVKQESSIKDEPNVKHESNVKGEPIVKHEPEVKAESHIKHESHMKQDTDSDSGPEEQSSKINVESDIKQQSKIKQEPIVKPPPTSTSRPATEQTGRLKPKTEHGQVCFQFKQTGRCKFGKNCRWAHPVKQERKRKTLYETMVEKEVEQADRRALDAIKYLGRNGFLG</sequence>
<reference evidence="7" key="1">
    <citation type="journal article" date="2020" name="Stud. Mycol.">
        <title>101 Dothideomycetes genomes: a test case for predicting lifestyles and emergence of pathogens.</title>
        <authorList>
            <person name="Haridas S."/>
            <person name="Albert R."/>
            <person name="Binder M."/>
            <person name="Bloem J."/>
            <person name="Labutti K."/>
            <person name="Salamov A."/>
            <person name="Andreopoulos B."/>
            <person name="Baker S."/>
            <person name="Barry K."/>
            <person name="Bills G."/>
            <person name="Bluhm B."/>
            <person name="Cannon C."/>
            <person name="Castanera R."/>
            <person name="Culley D."/>
            <person name="Daum C."/>
            <person name="Ezra D."/>
            <person name="Gonzalez J."/>
            <person name="Henrissat B."/>
            <person name="Kuo A."/>
            <person name="Liang C."/>
            <person name="Lipzen A."/>
            <person name="Lutzoni F."/>
            <person name="Magnuson J."/>
            <person name="Mondo S."/>
            <person name="Nolan M."/>
            <person name="Ohm R."/>
            <person name="Pangilinan J."/>
            <person name="Park H.-J."/>
            <person name="Ramirez L."/>
            <person name="Alfaro M."/>
            <person name="Sun H."/>
            <person name="Tritt A."/>
            <person name="Yoshinaga Y."/>
            <person name="Zwiers L.-H."/>
            <person name="Turgeon B."/>
            <person name="Goodwin S."/>
            <person name="Spatafora J."/>
            <person name="Crous P."/>
            <person name="Grigoriev I."/>
        </authorList>
    </citation>
    <scope>NUCLEOTIDE SEQUENCE</scope>
    <source>
        <strain evidence="7">CBS 123094</strain>
    </source>
</reference>
<proteinExistence type="predicted"/>
<feature type="region of interest" description="Disordered" evidence="5">
    <location>
        <begin position="176"/>
        <end position="307"/>
    </location>
</feature>
<keyword evidence="8" id="KW-1185">Reference proteome</keyword>
<feature type="domain" description="C3H1-type" evidence="6">
    <location>
        <begin position="615"/>
        <end position="643"/>
    </location>
</feature>
<feature type="compositionally biased region" description="Gly residues" evidence="5">
    <location>
        <begin position="62"/>
        <end position="73"/>
    </location>
</feature>
<dbReference type="AlphaFoldDB" id="A0A6A5WGW8"/>
<feature type="compositionally biased region" description="Basic and acidic residues" evidence="5">
    <location>
        <begin position="494"/>
        <end position="562"/>
    </location>
</feature>
<dbReference type="InterPro" id="IPR000571">
    <property type="entry name" value="Znf_CCCH"/>
</dbReference>
<protein>
    <recommendedName>
        <fullName evidence="6">C3H1-type domain-containing protein</fullName>
    </recommendedName>
</protein>
<dbReference type="GO" id="GO:0000492">
    <property type="term" value="P:box C/D snoRNP assembly"/>
    <property type="evidence" value="ECO:0007669"/>
    <property type="project" value="TreeGrafter"/>
</dbReference>